<feature type="domain" description="BTB" evidence="5">
    <location>
        <begin position="558"/>
        <end position="632"/>
    </location>
</feature>
<reference evidence="7" key="1">
    <citation type="submission" date="2025-08" db="UniProtKB">
        <authorList>
            <consortium name="RefSeq"/>
        </authorList>
    </citation>
    <scope>IDENTIFICATION</scope>
</reference>
<feature type="region of interest" description="Disordered" evidence="4">
    <location>
        <begin position="696"/>
        <end position="722"/>
    </location>
</feature>
<dbReference type="InterPro" id="IPR011333">
    <property type="entry name" value="SKP1/BTB/POZ_sf"/>
</dbReference>
<evidence type="ECO:0000313" key="6">
    <source>
        <dbReference type="Proteomes" id="UP000504632"/>
    </source>
</evidence>
<dbReference type="Gene3D" id="1.25.40.420">
    <property type="match status" value="1"/>
</dbReference>
<accession>A0A6J2W7M8</accession>
<dbReference type="FunFam" id="2.130.10.30:FF:000011">
    <property type="entry name" value="inhibitor of Bruton tyrosine kinase isoform X2"/>
    <property type="match status" value="1"/>
</dbReference>
<dbReference type="CDD" id="cd18500">
    <property type="entry name" value="BACK_IBtk"/>
    <property type="match status" value="1"/>
</dbReference>
<keyword evidence="7" id="KW-0808">Transferase</keyword>
<dbReference type="Pfam" id="PF12796">
    <property type="entry name" value="Ank_2"/>
    <property type="match status" value="1"/>
</dbReference>
<keyword evidence="7" id="KW-0418">Kinase</keyword>
<dbReference type="GO" id="GO:0005737">
    <property type="term" value="C:cytoplasm"/>
    <property type="evidence" value="ECO:0007669"/>
    <property type="project" value="TreeGrafter"/>
</dbReference>
<dbReference type="SUPFAM" id="SSF48403">
    <property type="entry name" value="Ankyrin repeat"/>
    <property type="match status" value="1"/>
</dbReference>
<feature type="region of interest" description="Disordered" evidence="4">
    <location>
        <begin position="1127"/>
        <end position="1194"/>
    </location>
</feature>
<evidence type="ECO:0000256" key="3">
    <source>
        <dbReference type="PROSITE-ProRule" id="PRU00235"/>
    </source>
</evidence>
<feature type="repeat" description="RCC1" evidence="3">
    <location>
        <begin position="143"/>
        <end position="196"/>
    </location>
</feature>
<feature type="region of interest" description="Disordered" evidence="4">
    <location>
        <begin position="970"/>
        <end position="1024"/>
    </location>
</feature>
<dbReference type="InParanoid" id="A0A6J2W7M8"/>
<evidence type="ECO:0000313" key="7">
    <source>
        <dbReference type="RefSeq" id="XP_030640268.1"/>
    </source>
</evidence>
<feature type="region of interest" description="Disordered" evidence="4">
    <location>
        <begin position="1210"/>
        <end position="1250"/>
    </location>
</feature>
<feature type="region of interest" description="Disordered" evidence="4">
    <location>
        <begin position="1062"/>
        <end position="1087"/>
    </location>
</feature>
<dbReference type="GO" id="GO:0019901">
    <property type="term" value="F:protein kinase binding"/>
    <property type="evidence" value="ECO:0007669"/>
    <property type="project" value="TreeGrafter"/>
</dbReference>
<dbReference type="GO" id="GO:0016301">
    <property type="term" value="F:kinase activity"/>
    <property type="evidence" value="ECO:0007669"/>
    <property type="project" value="UniProtKB-KW"/>
</dbReference>
<keyword evidence="1" id="KW-0677">Repeat</keyword>
<dbReference type="PROSITE" id="PS50012">
    <property type="entry name" value="RCC1_3"/>
    <property type="match status" value="3"/>
</dbReference>
<feature type="compositionally biased region" description="Basic residues" evidence="4">
    <location>
        <begin position="985"/>
        <end position="997"/>
    </location>
</feature>
<dbReference type="SUPFAM" id="SSF54695">
    <property type="entry name" value="POZ domain"/>
    <property type="match status" value="2"/>
</dbReference>
<dbReference type="FunFam" id="3.30.710.10:FF:000105">
    <property type="entry name" value="inhibitor of Bruton tyrosine kinase isoform X1"/>
    <property type="match status" value="1"/>
</dbReference>
<evidence type="ECO:0000256" key="4">
    <source>
        <dbReference type="SAM" id="MobiDB-lite"/>
    </source>
</evidence>
<organism evidence="6 7">
    <name type="scientific">Chanos chanos</name>
    <name type="common">Milkfish</name>
    <name type="synonym">Mugil chanos</name>
    <dbReference type="NCBI Taxonomy" id="29144"/>
    <lineage>
        <taxon>Eukaryota</taxon>
        <taxon>Metazoa</taxon>
        <taxon>Chordata</taxon>
        <taxon>Craniata</taxon>
        <taxon>Vertebrata</taxon>
        <taxon>Euteleostomi</taxon>
        <taxon>Actinopterygii</taxon>
        <taxon>Neopterygii</taxon>
        <taxon>Teleostei</taxon>
        <taxon>Ostariophysi</taxon>
        <taxon>Gonorynchiformes</taxon>
        <taxon>Chanidae</taxon>
        <taxon>Chanos</taxon>
    </lineage>
</organism>
<dbReference type="CTD" id="25998"/>
<dbReference type="PANTHER" id="PTHR22872">
    <property type="entry name" value="BTK-BINDING PROTEIN-RELATED"/>
    <property type="match status" value="1"/>
</dbReference>
<gene>
    <name evidence="7" type="primary">ibtk</name>
</gene>
<dbReference type="PROSITE" id="PS50297">
    <property type="entry name" value="ANK_REP_REGION"/>
    <property type="match status" value="1"/>
</dbReference>
<keyword evidence="6" id="KW-1185">Reference proteome</keyword>
<protein>
    <submittedName>
        <fullName evidence="7">Inhibitor of Bruton tyrosine kinase</fullName>
    </submittedName>
</protein>
<dbReference type="PANTHER" id="PTHR22872:SF2">
    <property type="entry name" value="INHIBITOR OF BRUTON TYROSINE KINASE"/>
    <property type="match status" value="1"/>
</dbReference>
<dbReference type="GeneID" id="115820750"/>
<feature type="compositionally biased region" description="Basic residues" evidence="4">
    <location>
        <begin position="703"/>
        <end position="715"/>
    </location>
</feature>
<feature type="region of interest" description="Disordered" evidence="4">
    <location>
        <begin position="643"/>
        <end position="665"/>
    </location>
</feature>
<dbReference type="Gene3D" id="3.30.710.10">
    <property type="entry name" value="Potassium Channel Kv1.1, Chain A"/>
    <property type="match status" value="2"/>
</dbReference>
<name>A0A6J2W7M8_CHACN</name>
<feature type="compositionally biased region" description="Polar residues" evidence="4">
    <location>
        <begin position="648"/>
        <end position="665"/>
    </location>
</feature>
<dbReference type="Proteomes" id="UP000504632">
    <property type="component" value="Chromosome 9"/>
</dbReference>
<feature type="compositionally biased region" description="Basic and acidic residues" evidence="4">
    <location>
        <begin position="1237"/>
        <end position="1246"/>
    </location>
</feature>
<dbReference type="Pfam" id="PF00415">
    <property type="entry name" value="RCC1"/>
    <property type="match status" value="3"/>
</dbReference>
<dbReference type="CDD" id="cd18302">
    <property type="entry name" value="BTB2_POZ_IBtk"/>
    <property type="match status" value="1"/>
</dbReference>
<dbReference type="InterPro" id="IPR009091">
    <property type="entry name" value="RCC1/BLIP-II"/>
</dbReference>
<dbReference type="GO" id="GO:0005654">
    <property type="term" value="C:nucleoplasm"/>
    <property type="evidence" value="ECO:0007669"/>
    <property type="project" value="TreeGrafter"/>
</dbReference>
<dbReference type="InterPro" id="IPR051625">
    <property type="entry name" value="Signaling_Regulatory_Domain"/>
</dbReference>
<dbReference type="SMART" id="SM00248">
    <property type="entry name" value="ANK"/>
    <property type="match status" value="2"/>
</dbReference>
<feature type="repeat" description="ANK" evidence="2">
    <location>
        <begin position="86"/>
        <end position="118"/>
    </location>
</feature>
<dbReference type="Gene3D" id="1.25.40.20">
    <property type="entry name" value="Ankyrin repeat-containing domain"/>
    <property type="match status" value="1"/>
</dbReference>
<dbReference type="SMART" id="SM00225">
    <property type="entry name" value="BTB"/>
    <property type="match status" value="2"/>
</dbReference>
<dbReference type="GO" id="GO:0030292">
    <property type="term" value="F:protein tyrosine kinase inhibitor activity"/>
    <property type="evidence" value="ECO:0007669"/>
    <property type="project" value="TreeGrafter"/>
</dbReference>
<dbReference type="InterPro" id="IPR000210">
    <property type="entry name" value="BTB/POZ_dom"/>
</dbReference>
<dbReference type="InterPro" id="IPR036770">
    <property type="entry name" value="Ankyrin_rpt-contain_sf"/>
</dbReference>
<dbReference type="Pfam" id="PF00651">
    <property type="entry name" value="BTB"/>
    <property type="match status" value="2"/>
</dbReference>
<dbReference type="PRINTS" id="PR00633">
    <property type="entry name" value="RCCNDNSATION"/>
</dbReference>
<evidence type="ECO:0000256" key="1">
    <source>
        <dbReference type="ARBA" id="ARBA00022737"/>
    </source>
</evidence>
<dbReference type="InterPro" id="IPR000408">
    <property type="entry name" value="Reg_chr_condens"/>
</dbReference>
<evidence type="ECO:0000259" key="5">
    <source>
        <dbReference type="PROSITE" id="PS50097"/>
    </source>
</evidence>
<feature type="compositionally biased region" description="Polar residues" evidence="4">
    <location>
        <begin position="1001"/>
        <end position="1020"/>
    </location>
</feature>
<evidence type="ECO:0000256" key="2">
    <source>
        <dbReference type="PROSITE-ProRule" id="PRU00023"/>
    </source>
</evidence>
<dbReference type="PROSITE" id="PS50088">
    <property type="entry name" value="ANK_REPEAT"/>
    <property type="match status" value="2"/>
</dbReference>
<feature type="repeat" description="ANK" evidence="2">
    <location>
        <begin position="51"/>
        <end position="84"/>
    </location>
</feature>
<dbReference type="OrthoDB" id="1893551at2759"/>
<proteinExistence type="predicted"/>
<feature type="repeat" description="RCC1" evidence="3">
    <location>
        <begin position="197"/>
        <end position="248"/>
    </location>
</feature>
<keyword evidence="2" id="KW-0040">ANK repeat</keyword>
<dbReference type="RefSeq" id="XP_030640268.1">
    <property type="nucleotide sequence ID" value="XM_030784408.1"/>
</dbReference>
<feature type="repeat" description="RCC1" evidence="3">
    <location>
        <begin position="249"/>
        <end position="303"/>
    </location>
</feature>
<sequence length="1334" mass="146074">MSLIAPDCTPKCRSPRHAREVVAAMTGGSEGKLRSFLSAHCYNAATLRDDFGRTALHLAASLGKRALLEWLLDSKKADILVKDKESGWTALHRSAFYGQIHCLMALIKHGGVLSTQDREGLSVLDLTMKDRPAHVVFRTTDPTEVYTWGSNTNFSLGHGNQQSRHHPEIVDLFARTGVYIKQVVLCKFHSVFLSQKGEVFTCGHGQGGRLGHGDEQTYLVPKVVEGLLSHHCCQIAAARDHTVVLTEEGYVYTFGLNTFHQLGLSPPPAASPLPKPMFYKILRGKTVIGVAAARFHTVLWTRDAVYTLGLNGGQLGYLMDPNGEKCVTTPRQVSALHHKDVTIATVAASNGATVCATEKGDLYLLADYQCKKLASKQLNIKKVVVSGGSLDHRVDPQVLNEGGGEKVSILVLDEAGRVFCWRSAGSSVRPCRWAYGRQVFMSDIALSKNSMMFVSQDGEGFSGQWLGEYRKIVDKKDSSIEVSGPSESGGVYERIRLERIPYIHRAVSITMDSKGRNFGALQSDPKTSLYEVPTVSASSFTQHFQRLLAEADEMDSIHDVTLQAGDRTFPAHKYILSQRSDFFRKQLFPQHRRGSEGEEDDVTKSEDAVGCDLLILEKVSPELLEQVLNFIYMDTCEMLVHGSRPSLPRQNQTQNHNPDQPGQHQQLIHSFQDLNLSEGLMGRSALEVYRSLPASARDAGNKPKNRNTKSGRKAKGSVASEPTVNPVKVLQGVAKKLGVASLAARLDGVKYENGKIVAIKKSGNKPRFNQKKCSYLCDVTLKSEDGKEFPCHKCVLCARLEYFNSMLGNPWIEATSCTALEMPTGSEVLQVILEYIYTDESPTVRESQNVEFLCNVLVVADQLLITRLKEICEVAISENLTLKNAAELLEFSAMYNADQLKLSCLQFIVLNLAALLESKALEVLSDEVLLELSAAYRRMVPAMQRRFITPYPNAPDLSVYKDEEFDPTINCKPNADHTNNDTLLKKAKMKAKRKPRRRSDSSGGYNLSDVIQSPPSSAGLVNSGKVGSVESLHELIMSDSEESYMGLGSPRDLQSPIFQDRHDAQESKSGLVGGKTPPNTPNMKNGGVVPLKCSKPEAIPKVQVSPFQTPPVLDFRAIMEMEANSLSLGATPKSPGLSGGSTKSSPLPVKLSQKQRKMMAIASKEASVESTSAKSPPVVTPTKPPKTWATAVQPTPAARSFRELLVEEERRGQAAPSAPVTAGSPGATAGAKRVTFKRSESSESDKPAGPWVLGAVGSPPVGGAVTFASIVEEEKQQEAALIRSREKPLALIQIEERAIQDLLLHYRALNNPDEMIVIERTSQGPIATPTWNKH</sequence>
<feature type="domain" description="BTB" evidence="5">
    <location>
        <begin position="777"/>
        <end position="845"/>
    </location>
</feature>
<dbReference type="FunCoup" id="A0A6J2W7M8">
    <property type="interactions" value="609"/>
</dbReference>
<dbReference type="InterPro" id="IPR002110">
    <property type="entry name" value="Ankyrin_rpt"/>
</dbReference>
<dbReference type="CDD" id="cd18301">
    <property type="entry name" value="BTB1_POZ_IBtk"/>
    <property type="match status" value="1"/>
</dbReference>
<dbReference type="Gene3D" id="2.130.10.30">
    <property type="entry name" value="Regulator of chromosome condensation 1/beta-lactamase-inhibitor protein II"/>
    <property type="match status" value="1"/>
</dbReference>
<dbReference type="SUPFAM" id="SSF50985">
    <property type="entry name" value="RCC1/BLIP-II"/>
    <property type="match status" value="1"/>
</dbReference>
<dbReference type="PROSITE" id="PS50097">
    <property type="entry name" value="BTB"/>
    <property type="match status" value="2"/>
</dbReference>